<dbReference type="GO" id="GO:0000177">
    <property type="term" value="C:cytoplasmic exosome (RNase complex)"/>
    <property type="evidence" value="ECO:0007669"/>
    <property type="project" value="TreeGrafter"/>
</dbReference>
<dbReference type="SUPFAM" id="SSF54211">
    <property type="entry name" value="Ribosomal protein S5 domain 2-like"/>
    <property type="match status" value="1"/>
</dbReference>
<evidence type="ECO:0000256" key="7">
    <source>
        <dbReference type="ARBA" id="ARBA00022884"/>
    </source>
</evidence>
<protein>
    <recommendedName>
        <fullName evidence="9">Ribosomal RNA-processing protein 43</fullName>
    </recommendedName>
</protein>
<evidence type="ECO:0000259" key="10">
    <source>
        <dbReference type="Pfam" id="PF01138"/>
    </source>
</evidence>
<reference evidence="12" key="2">
    <citation type="submission" date="2017-10" db="EMBL/GenBank/DDBJ databases">
        <title>Ladona fulva Genome sequencing and assembly.</title>
        <authorList>
            <person name="Murali S."/>
            <person name="Richards S."/>
            <person name="Bandaranaike D."/>
            <person name="Bellair M."/>
            <person name="Blankenburg K."/>
            <person name="Chao H."/>
            <person name="Dinh H."/>
            <person name="Doddapaneni H."/>
            <person name="Dugan-Rocha S."/>
            <person name="Elkadiri S."/>
            <person name="Gnanaolivu R."/>
            <person name="Hernandez B."/>
            <person name="Skinner E."/>
            <person name="Javaid M."/>
            <person name="Lee S."/>
            <person name="Li M."/>
            <person name="Ming W."/>
            <person name="Munidasa M."/>
            <person name="Muniz J."/>
            <person name="Nguyen L."/>
            <person name="Hughes D."/>
            <person name="Osuji N."/>
            <person name="Pu L.-L."/>
            <person name="Puazo M."/>
            <person name="Qu C."/>
            <person name="Quiroz J."/>
            <person name="Raj R."/>
            <person name="Weissenberger G."/>
            <person name="Xin Y."/>
            <person name="Zou X."/>
            <person name="Han Y."/>
            <person name="Worley K."/>
            <person name="Muzny D."/>
            <person name="Gibbs R."/>
        </authorList>
    </citation>
    <scope>NUCLEOTIDE SEQUENCE</scope>
    <source>
        <strain evidence="12">Sampled in the wild</strain>
    </source>
</reference>
<evidence type="ECO:0000313" key="12">
    <source>
        <dbReference type="EMBL" id="KAG8221855.1"/>
    </source>
</evidence>
<dbReference type="PANTHER" id="PTHR11097:SF9">
    <property type="entry name" value="EXOSOME COMPLEX COMPONENT RRP43"/>
    <property type="match status" value="1"/>
</dbReference>
<dbReference type="InterPro" id="IPR027408">
    <property type="entry name" value="PNPase/RNase_PH_dom_sf"/>
</dbReference>
<accession>A0A8K0NRC9</accession>
<dbReference type="FunFam" id="3.30.230.70:FF:000017">
    <property type="entry name" value="Exosome complex component Rrp42"/>
    <property type="match status" value="1"/>
</dbReference>
<comment type="caution">
    <text evidence="12">The sequence shown here is derived from an EMBL/GenBank/DDBJ whole genome shotgun (WGS) entry which is preliminary data.</text>
</comment>
<dbReference type="AlphaFoldDB" id="A0A8K0NRC9"/>
<dbReference type="GO" id="GO:0005730">
    <property type="term" value="C:nucleolus"/>
    <property type="evidence" value="ECO:0007669"/>
    <property type="project" value="UniProtKB-SubCell"/>
</dbReference>
<keyword evidence="7" id="KW-0694">RNA-binding</keyword>
<dbReference type="GO" id="GO:0035925">
    <property type="term" value="F:mRNA 3'-UTR AU-rich region binding"/>
    <property type="evidence" value="ECO:0007669"/>
    <property type="project" value="TreeGrafter"/>
</dbReference>
<evidence type="ECO:0000259" key="11">
    <source>
        <dbReference type="Pfam" id="PF03725"/>
    </source>
</evidence>
<dbReference type="InterPro" id="IPR020568">
    <property type="entry name" value="Ribosomal_Su5_D2-typ_SF"/>
</dbReference>
<proteinExistence type="inferred from homology"/>
<feature type="domain" description="Exoribonuclease phosphorolytic" evidence="10">
    <location>
        <begin position="32"/>
        <end position="166"/>
    </location>
</feature>
<organism evidence="12 13">
    <name type="scientific">Ladona fulva</name>
    <name type="common">Scarce chaser dragonfly</name>
    <name type="synonym">Libellula fulva</name>
    <dbReference type="NCBI Taxonomy" id="123851"/>
    <lineage>
        <taxon>Eukaryota</taxon>
        <taxon>Metazoa</taxon>
        <taxon>Ecdysozoa</taxon>
        <taxon>Arthropoda</taxon>
        <taxon>Hexapoda</taxon>
        <taxon>Insecta</taxon>
        <taxon>Pterygota</taxon>
        <taxon>Palaeoptera</taxon>
        <taxon>Odonata</taxon>
        <taxon>Epiprocta</taxon>
        <taxon>Anisoptera</taxon>
        <taxon>Libelluloidea</taxon>
        <taxon>Libellulidae</taxon>
        <taxon>Ladona</taxon>
    </lineage>
</organism>
<evidence type="ECO:0000256" key="3">
    <source>
        <dbReference type="ARBA" id="ARBA00006678"/>
    </source>
</evidence>
<evidence type="ECO:0000256" key="5">
    <source>
        <dbReference type="ARBA" id="ARBA00022552"/>
    </source>
</evidence>
<keyword evidence="4" id="KW-0963">Cytoplasm</keyword>
<evidence type="ECO:0000256" key="8">
    <source>
        <dbReference type="ARBA" id="ARBA00023242"/>
    </source>
</evidence>
<keyword evidence="6" id="KW-0271">Exosome</keyword>
<dbReference type="GO" id="GO:0071038">
    <property type="term" value="P:TRAMP-dependent tRNA surveillance pathway"/>
    <property type="evidence" value="ECO:0007669"/>
    <property type="project" value="TreeGrafter"/>
</dbReference>
<evidence type="ECO:0000256" key="6">
    <source>
        <dbReference type="ARBA" id="ARBA00022835"/>
    </source>
</evidence>
<dbReference type="EMBL" id="KZ308115">
    <property type="protein sequence ID" value="KAG8221855.1"/>
    <property type="molecule type" value="Genomic_DNA"/>
</dbReference>
<reference evidence="12" key="1">
    <citation type="submission" date="2013-04" db="EMBL/GenBank/DDBJ databases">
        <authorList>
            <person name="Qu J."/>
            <person name="Murali S.C."/>
            <person name="Bandaranaike D."/>
            <person name="Bellair M."/>
            <person name="Blankenburg K."/>
            <person name="Chao H."/>
            <person name="Dinh H."/>
            <person name="Doddapaneni H."/>
            <person name="Downs B."/>
            <person name="Dugan-Rocha S."/>
            <person name="Elkadiri S."/>
            <person name="Gnanaolivu R.D."/>
            <person name="Hernandez B."/>
            <person name="Javaid M."/>
            <person name="Jayaseelan J.C."/>
            <person name="Lee S."/>
            <person name="Li M."/>
            <person name="Ming W."/>
            <person name="Munidasa M."/>
            <person name="Muniz J."/>
            <person name="Nguyen L."/>
            <person name="Ongeri F."/>
            <person name="Osuji N."/>
            <person name="Pu L.-L."/>
            <person name="Puazo M."/>
            <person name="Qu C."/>
            <person name="Quiroz J."/>
            <person name="Raj R."/>
            <person name="Weissenberger G."/>
            <person name="Xin Y."/>
            <person name="Zou X."/>
            <person name="Han Y."/>
            <person name="Richards S."/>
            <person name="Worley K."/>
            <person name="Muzny D."/>
            <person name="Gibbs R."/>
        </authorList>
    </citation>
    <scope>NUCLEOTIDE SEQUENCE</scope>
    <source>
        <strain evidence="12">Sampled in the wild</strain>
    </source>
</reference>
<evidence type="ECO:0000256" key="9">
    <source>
        <dbReference type="ARBA" id="ARBA00030617"/>
    </source>
</evidence>
<dbReference type="PANTHER" id="PTHR11097">
    <property type="entry name" value="EXOSOME COMPLEX EXONUCLEASE RIBOSOMAL RNA PROCESSING PROTEIN"/>
    <property type="match status" value="1"/>
</dbReference>
<dbReference type="Pfam" id="PF03725">
    <property type="entry name" value="RNase_PH_C"/>
    <property type="match status" value="1"/>
</dbReference>
<dbReference type="GO" id="GO:0000467">
    <property type="term" value="P:exonucleolytic trimming to generate mature 3'-end of 5.8S rRNA from tricistronic rRNA transcript (SSU-rRNA, 5.8S rRNA, LSU-rRNA)"/>
    <property type="evidence" value="ECO:0007669"/>
    <property type="project" value="TreeGrafter"/>
</dbReference>
<comment type="subcellular location">
    <subcellularLocation>
        <location evidence="1">Cytoplasm</location>
    </subcellularLocation>
    <subcellularLocation>
        <location evidence="2">Nucleus</location>
        <location evidence="2">Nucleolus</location>
    </subcellularLocation>
</comment>
<evidence type="ECO:0000313" key="13">
    <source>
        <dbReference type="Proteomes" id="UP000792457"/>
    </source>
</evidence>
<keyword evidence="5" id="KW-0698">rRNA processing</keyword>
<dbReference type="Gene3D" id="3.30.230.70">
    <property type="entry name" value="GHMP Kinase, N-terminal domain"/>
    <property type="match status" value="1"/>
</dbReference>
<dbReference type="GO" id="GO:0034473">
    <property type="term" value="P:U1 snRNA 3'-end processing"/>
    <property type="evidence" value="ECO:0007669"/>
    <property type="project" value="TreeGrafter"/>
</dbReference>
<dbReference type="InterPro" id="IPR015847">
    <property type="entry name" value="ExoRNase_PH_dom2"/>
</dbReference>
<dbReference type="InterPro" id="IPR050590">
    <property type="entry name" value="Exosome_comp_Rrp42_subfam"/>
</dbReference>
<dbReference type="GO" id="GO:0034475">
    <property type="term" value="P:U4 snRNA 3'-end processing"/>
    <property type="evidence" value="ECO:0007669"/>
    <property type="project" value="TreeGrafter"/>
</dbReference>
<dbReference type="GO" id="GO:0016075">
    <property type="term" value="P:rRNA catabolic process"/>
    <property type="evidence" value="ECO:0007669"/>
    <property type="project" value="TreeGrafter"/>
</dbReference>
<comment type="similarity">
    <text evidence="3">Belongs to the RNase PH family.</text>
</comment>
<dbReference type="OrthoDB" id="45882at2759"/>
<dbReference type="GO" id="GO:0071035">
    <property type="term" value="P:nuclear polyadenylation-dependent rRNA catabolic process"/>
    <property type="evidence" value="ECO:0007669"/>
    <property type="project" value="TreeGrafter"/>
</dbReference>
<feature type="domain" description="Exoribonuclease phosphorolytic" evidence="11">
    <location>
        <begin position="191"/>
        <end position="255"/>
    </location>
</feature>
<evidence type="ECO:0000256" key="4">
    <source>
        <dbReference type="ARBA" id="ARBA00022490"/>
    </source>
</evidence>
<dbReference type="CDD" id="cd11369">
    <property type="entry name" value="RNase_PH_RRP43"/>
    <property type="match status" value="1"/>
</dbReference>
<gene>
    <name evidence="12" type="ORF">J437_LFUL003231</name>
</gene>
<sequence length="272" mass="29371">MALQYKTIHPVKYLRDFLAHNVRPDGRGLLKFRPMALNVRSISSADGSALVKIGNTSVICGIKAELATPKAEEPDRGFIVPNVELSPLSSSKFRPGPPSEEAQVASQFVFDVILNSGCIDTKCLCIVPDKLAWVLYCDLVCLNYDGSVLDACILALMAALNTVSLPEVEYDHEKSTTTVKTERVPLKILSMPVSTTHAIFDDEVLLADPTCEEEDLASGTITVVVSEGKLCSVWKPGGSPLTESQMDGCVDRAKNRVSSVLDLINTALKSSS</sequence>
<dbReference type="GO" id="GO:0071028">
    <property type="term" value="P:nuclear mRNA surveillance"/>
    <property type="evidence" value="ECO:0007669"/>
    <property type="project" value="TreeGrafter"/>
</dbReference>
<keyword evidence="8" id="KW-0539">Nucleus</keyword>
<dbReference type="InterPro" id="IPR033196">
    <property type="entry name" value="Rrp43"/>
</dbReference>
<dbReference type="InterPro" id="IPR036345">
    <property type="entry name" value="ExoRNase_PH_dom2_sf"/>
</dbReference>
<dbReference type="InterPro" id="IPR001247">
    <property type="entry name" value="ExoRNase_PH_dom1"/>
</dbReference>
<dbReference type="GO" id="GO:0000176">
    <property type="term" value="C:nuclear exosome (RNase complex)"/>
    <property type="evidence" value="ECO:0007669"/>
    <property type="project" value="TreeGrafter"/>
</dbReference>
<dbReference type="GO" id="GO:0034476">
    <property type="term" value="P:U5 snRNA 3'-end processing"/>
    <property type="evidence" value="ECO:0007669"/>
    <property type="project" value="TreeGrafter"/>
</dbReference>
<keyword evidence="13" id="KW-1185">Reference proteome</keyword>
<dbReference type="Pfam" id="PF01138">
    <property type="entry name" value="RNase_PH"/>
    <property type="match status" value="1"/>
</dbReference>
<dbReference type="Proteomes" id="UP000792457">
    <property type="component" value="Unassembled WGS sequence"/>
</dbReference>
<evidence type="ECO:0000256" key="1">
    <source>
        <dbReference type="ARBA" id="ARBA00004496"/>
    </source>
</evidence>
<evidence type="ECO:0000256" key="2">
    <source>
        <dbReference type="ARBA" id="ARBA00004604"/>
    </source>
</evidence>
<dbReference type="SUPFAM" id="SSF55666">
    <property type="entry name" value="Ribonuclease PH domain 2-like"/>
    <property type="match status" value="1"/>
</dbReference>
<name>A0A8K0NRC9_LADFU</name>